<reference evidence="1 2" key="1">
    <citation type="journal article" date="2019" name="Environ. Microbiol.">
        <title>Species interactions and distinct microbial communities in high Arctic permafrost affected cryosols are associated with the CH4 and CO2 gas fluxes.</title>
        <authorList>
            <person name="Altshuler I."/>
            <person name="Hamel J."/>
            <person name="Turney S."/>
            <person name="Magnuson E."/>
            <person name="Levesque R."/>
            <person name="Greer C."/>
            <person name="Whyte L.G."/>
        </authorList>
    </citation>
    <scope>NUCLEOTIDE SEQUENCE [LARGE SCALE GENOMIC DNA]</scope>
    <source>
        <strain evidence="1 2">S9.2P</strain>
    </source>
</reference>
<evidence type="ECO:0000313" key="2">
    <source>
        <dbReference type="Proteomes" id="UP000317646"/>
    </source>
</evidence>
<name>A0A502HD63_9BACT</name>
<dbReference type="RefSeq" id="WP_140464564.1">
    <property type="nucleotide sequence ID" value="NZ_RCYZ01000001.1"/>
</dbReference>
<comment type="caution">
    <text evidence="1">The sequence shown here is derived from an EMBL/GenBank/DDBJ whole genome shotgun (WGS) entry which is preliminary data.</text>
</comment>
<organism evidence="1 2">
    <name type="scientific">Hymenobacter nivis</name>
    <dbReference type="NCBI Taxonomy" id="1850093"/>
    <lineage>
        <taxon>Bacteria</taxon>
        <taxon>Pseudomonadati</taxon>
        <taxon>Bacteroidota</taxon>
        <taxon>Cytophagia</taxon>
        <taxon>Cytophagales</taxon>
        <taxon>Hymenobacteraceae</taxon>
        <taxon>Hymenobacter</taxon>
    </lineage>
</organism>
<dbReference type="EMBL" id="RCYZ01000001">
    <property type="protein sequence ID" value="TPG71974.1"/>
    <property type="molecule type" value="Genomic_DNA"/>
</dbReference>
<evidence type="ECO:0000313" key="1">
    <source>
        <dbReference type="EMBL" id="TPG71974.1"/>
    </source>
</evidence>
<keyword evidence="2" id="KW-1185">Reference proteome</keyword>
<gene>
    <name evidence="1" type="ORF">EAH73_01645</name>
</gene>
<proteinExistence type="predicted"/>
<dbReference type="AlphaFoldDB" id="A0A502HD63"/>
<dbReference type="OrthoDB" id="1287238at2"/>
<accession>A0A502HD63</accession>
<protein>
    <submittedName>
        <fullName evidence="1">Uncharacterized protein</fullName>
    </submittedName>
</protein>
<dbReference type="Proteomes" id="UP000317646">
    <property type="component" value="Unassembled WGS sequence"/>
</dbReference>
<sequence length="493" mass="53441">MVGLKNAAGWLDLAEGAISLEINNPFFSADSVPGTITYPFGLPMTAGNLARLNFPHLRADQGDKIAPEPAGLYLDGVLRWAGSLVYLDCDEAQQMFQYNFVADAADLATRIDGVSLPGLDLGLVPLTLVPDAPAYALPCVRNTLFYDVEKVPAYGHVVNYYRDGLYQLKPGGKRAPIVPFPRLVFLIRAVLGAVGYTASGPWLAEPEVQRLVVYSDRAAEDAAGNLLTEFALNRHVPDIGVGDFLVAIQKFCGVGYGFHPVRRDVRFVALADVIADPAYVDRVGGPARTTAVTSDGFTLEMELEADDELNKTLDTGWKSLVVGNGKEALSTAAGTLHVLREADPLDAGRQWLVPAVEVKGASAAFEAGDDSRCGLRLLYDRGLQPDSRGATYPLATWDTVDFAGRTVGARTLRWAGDGGLYATAYAGWLAFLDRATTKERTVQFGVADLLSLDPARKDLVDHKKYLWEKVSLSLSTTGRQLETAAFTYRYTRL</sequence>